<proteinExistence type="predicted"/>
<evidence type="ECO:0000256" key="1">
    <source>
        <dbReference type="SAM" id="MobiDB-lite"/>
    </source>
</evidence>
<comment type="caution">
    <text evidence="2">The sequence shown here is derived from an EMBL/GenBank/DDBJ whole genome shotgun (WGS) entry which is preliminary data.</text>
</comment>
<evidence type="ECO:0000313" key="2">
    <source>
        <dbReference type="EMBL" id="MPD00092.1"/>
    </source>
</evidence>
<protein>
    <submittedName>
        <fullName evidence="2">Uncharacterized protein</fullName>
    </submittedName>
</protein>
<feature type="region of interest" description="Disordered" evidence="1">
    <location>
        <begin position="87"/>
        <end position="127"/>
    </location>
</feature>
<sequence>MVHRHNEQSATTTDRHMKITTPTIVKPINWMVVAEGVSKVDDEAQVVAVVHHRAGAEPLSILHLLHDFLQHKTRQSSTYTTKHFFTHHSSSRPSITSHQTNGTAIGKGDEAVFGSVSRHGNKTQYSV</sequence>
<dbReference type="AlphaFoldDB" id="A0A5B7JQ37"/>
<accession>A0A5B7JQ37</accession>
<gene>
    <name evidence="2" type="ORF">E2C01_095542</name>
</gene>
<dbReference type="Proteomes" id="UP000324222">
    <property type="component" value="Unassembled WGS sequence"/>
</dbReference>
<reference evidence="2 3" key="1">
    <citation type="submission" date="2019-05" db="EMBL/GenBank/DDBJ databases">
        <title>Another draft genome of Portunus trituberculatus and its Hox gene families provides insights of decapod evolution.</title>
        <authorList>
            <person name="Jeong J.-H."/>
            <person name="Song I."/>
            <person name="Kim S."/>
            <person name="Choi T."/>
            <person name="Kim D."/>
            <person name="Ryu S."/>
            <person name="Kim W."/>
        </authorList>
    </citation>
    <scope>NUCLEOTIDE SEQUENCE [LARGE SCALE GENOMIC DNA]</scope>
    <source>
        <tissue evidence="2">Muscle</tissue>
    </source>
</reference>
<name>A0A5B7JQ37_PORTR</name>
<evidence type="ECO:0000313" key="3">
    <source>
        <dbReference type="Proteomes" id="UP000324222"/>
    </source>
</evidence>
<organism evidence="2 3">
    <name type="scientific">Portunus trituberculatus</name>
    <name type="common">Swimming crab</name>
    <name type="synonym">Neptunus trituberculatus</name>
    <dbReference type="NCBI Taxonomy" id="210409"/>
    <lineage>
        <taxon>Eukaryota</taxon>
        <taxon>Metazoa</taxon>
        <taxon>Ecdysozoa</taxon>
        <taxon>Arthropoda</taxon>
        <taxon>Crustacea</taxon>
        <taxon>Multicrustacea</taxon>
        <taxon>Malacostraca</taxon>
        <taxon>Eumalacostraca</taxon>
        <taxon>Eucarida</taxon>
        <taxon>Decapoda</taxon>
        <taxon>Pleocyemata</taxon>
        <taxon>Brachyura</taxon>
        <taxon>Eubrachyura</taxon>
        <taxon>Portunoidea</taxon>
        <taxon>Portunidae</taxon>
        <taxon>Portuninae</taxon>
        <taxon>Portunus</taxon>
    </lineage>
</organism>
<feature type="compositionally biased region" description="Polar residues" evidence="1">
    <location>
        <begin position="91"/>
        <end position="103"/>
    </location>
</feature>
<keyword evidence="3" id="KW-1185">Reference proteome</keyword>
<dbReference type="EMBL" id="VSRR010121313">
    <property type="protein sequence ID" value="MPD00092.1"/>
    <property type="molecule type" value="Genomic_DNA"/>
</dbReference>